<dbReference type="Gene3D" id="3.40.50.2000">
    <property type="entry name" value="Glycogen Phosphorylase B"/>
    <property type="match status" value="1"/>
</dbReference>
<dbReference type="EMBL" id="MASJ01000037">
    <property type="protein sequence ID" value="OCS83425.1"/>
    <property type="molecule type" value="Genomic_DNA"/>
</dbReference>
<dbReference type="GO" id="GO:0016757">
    <property type="term" value="F:glycosyltransferase activity"/>
    <property type="evidence" value="ECO:0007669"/>
    <property type="project" value="InterPro"/>
</dbReference>
<dbReference type="Pfam" id="PF00534">
    <property type="entry name" value="Glycos_transf_1"/>
    <property type="match status" value="1"/>
</dbReference>
<organism evidence="2 3">
    <name type="scientific">Caryophanon tenue</name>
    <dbReference type="NCBI Taxonomy" id="33978"/>
    <lineage>
        <taxon>Bacteria</taxon>
        <taxon>Bacillati</taxon>
        <taxon>Bacillota</taxon>
        <taxon>Bacilli</taxon>
        <taxon>Bacillales</taxon>
        <taxon>Caryophanaceae</taxon>
        <taxon>Caryophanon</taxon>
    </lineage>
</organism>
<gene>
    <name evidence="2" type="ORF">A6M13_15925</name>
</gene>
<keyword evidence="3" id="KW-1185">Reference proteome</keyword>
<accession>A0A1C0Y8H2</accession>
<dbReference type="Proteomes" id="UP000093199">
    <property type="component" value="Unassembled WGS sequence"/>
</dbReference>
<protein>
    <recommendedName>
        <fullName evidence="1">Glycosyl transferase family 1 domain-containing protein</fullName>
    </recommendedName>
</protein>
<proteinExistence type="predicted"/>
<dbReference type="STRING" id="33978.A6M13_15925"/>
<sequence>MTYVHSRNLIYLKHKLKFKVVSMEAKSNYTFEEVDVITKRSFESLIDMKKISSDDVIICHAPNLRNHLKLVNLIYKSVKKIIFIFHGHEVLRINEYYPPNYKFKRTNIFKKLLIETYDFLKLKVMRNFLHKLNKFNKIEVVFVSKWMLENAEKSLKMNFKNFKTHIINNNANFHVISKNYSKEKSLADFITVRPLDDSKYAIDQVVSFAYKNPNYTFHIYGKGDYFIHNSKPSNMNIINEFIHPKDFPNLLNQYKYALMPTRLDAQGVMMCEMAVYGIPTITSDLEVCKEMLGNFKNVYLASQSFFENKVNEEILQEISNQKSDKRKFDIDNTVQREIKILLEIKEA</sequence>
<reference evidence="2 3" key="1">
    <citation type="submission" date="2016-07" db="EMBL/GenBank/DDBJ databases">
        <title>Caryophanon tenue genome sequencing.</title>
        <authorList>
            <person name="Verma A."/>
            <person name="Pal Y."/>
            <person name="Krishnamurthi S."/>
        </authorList>
    </citation>
    <scope>NUCLEOTIDE SEQUENCE [LARGE SCALE GENOMIC DNA]</scope>
    <source>
        <strain evidence="2 3">DSM 14152</strain>
    </source>
</reference>
<evidence type="ECO:0000313" key="2">
    <source>
        <dbReference type="EMBL" id="OCS83425.1"/>
    </source>
</evidence>
<comment type="caution">
    <text evidence="2">The sequence shown here is derived from an EMBL/GenBank/DDBJ whole genome shotgun (WGS) entry which is preliminary data.</text>
</comment>
<name>A0A1C0Y8H2_9BACL</name>
<evidence type="ECO:0000259" key="1">
    <source>
        <dbReference type="Pfam" id="PF00534"/>
    </source>
</evidence>
<dbReference type="AlphaFoldDB" id="A0A1C0Y8H2"/>
<evidence type="ECO:0000313" key="3">
    <source>
        <dbReference type="Proteomes" id="UP000093199"/>
    </source>
</evidence>
<dbReference type="SUPFAM" id="SSF53756">
    <property type="entry name" value="UDP-Glycosyltransferase/glycogen phosphorylase"/>
    <property type="match status" value="1"/>
</dbReference>
<dbReference type="InterPro" id="IPR001296">
    <property type="entry name" value="Glyco_trans_1"/>
</dbReference>
<feature type="domain" description="Glycosyl transferase family 1" evidence="1">
    <location>
        <begin position="164"/>
        <end position="325"/>
    </location>
</feature>